<dbReference type="Gene3D" id="1.25.40.10">
    <property type="entry name" value="Tetratricopeptide repeat domain"/>
    <property type="match status" value="1"/>
</dbReference>
<dbReference type="InterPro" id="IPR011990">
    <property type="entry name" value="TPR-like_helical_dom_sf"/>
</dbReference>
<dbReference type="InterPro" id="IPR036249">
    <property type="entry name" value="Thioredoxin-like_sf"/>
</dbReference>
<name>A0A6J6FVJ5_9ZZZZ</name>
<dbReference type="Gene3D" id="3.40.30.10">
    <property type="entry name" value="Glutaredoxin"/>
    <property type="match status" value="1"/>
</dbReference>
<reference evidence="1" key="1">
    <citation type="submission" date="2020-05" db="EMBL/GenBank/DDBJ databases">
        <authorList>
            <person name="Chiriac C."/>
            <person name="Salcher M."/>
            <person name="Ghai R."/>
            <person name="Kavagutti S V."/>
        </authorList>
    </citation>
    <scope>NUCLEOTIDE SEQUENCE</scope>
</reference>
<protein>
    <submittedName>
        <fullName evidence="1">Unannotated protein</fullName>
    </submittedName>
</protein>
<dbReference type="SUPFAM" id="SSF52833">
    <property type="entry name" value="Thioredoxin-like"/>
    <property type="match status" value="1"/>
</dbReference>
<proteinExistence type="predicted"/>
<dbReference type="Pfam" id="PF14561">
    <property type="entry name" value="TPR_20"/>
    <property type="match status" value="1"/>
</dbReference>
<dbReference type="EMBL" id="CAEZUA010000056">
    <property type="protein sequence ID" value="CAB4591689.1"/>
    <property type="molecule type" value="Genomic_DNA"/>
</dbReference>
<accession>A0A6J6FVJ5</accession>
<dbReference type="SUPFAM" id="SSF48452">
    <property type="entry name" value="TPR-like"/>
    <property type="match status" value="1"/>
</dbReference>
<dbReference type="AlphaFoldDB" id="A0A6J6FVJ5"/>
<organism evidence="1">
    <name type="scientific">freshwater metagenome</name>
    <dbReference type="NCBI Taxonomy" id="449393"/>
    <lineage>
        <taxon>unclassified sequences</taxon>
        <taxon>metagenomes</taxon>
        <taxon>ecological metagenomes</taxon>
    </lineage>
</organism>
<evidence type="ECO:0000313" key="1">
    <source>
        <dbReference type="EMBL" id="CAB4591689.1"/>
    </source>
</evidence>
<gene>
    <name evidence="1" type="ORF">UFOPK1773_00871</name>
</gene>
<sequence>MGVKLASDSGHDRSVTLPANFGRAFDLSSLGKPPAPKPSTAFGKEVNAGNLTSEFLEQSKTKPVILLCWSARSPESLAVLEIMGALETSDQGRWILGSVNADTETQVAQALQARAVPYAVAMIAEQIVPLFEQAYPAEQIRMVIDKVLSLAGEQGVGEVVPEKIEPEEDEALTALESGDFVTAETAYRKLLARLPQHPFAKLGLAQTQLMLRTVGLDFADVSARAGAEPNNLEVQIQCADLEIAQGEVDNAFNRLLRCVRTLDGSDQGQAKAHLLELFALVDPSDPRLVKARSALASALF</sequence>